<proteinExistence type="predicted"/>
<gene>
    <name evidence="3" type="ORF">COU13_02030</name>
</gene>
<dbReference type="Proteomes" id="UP000230706">
    <property type="component" value="Unassembled WGS sequence"/>
</dbReference>
<evidence type="ECO:0000313" key="3">
    <source>
        <dbReference type="EMBL" id="PIR86246.1"/>
    </source>
</evidence>
<accession>A0A2H0UKQ0</accession>
<evidence type="ECO:0000313" key="4">
    <source>
        <dbReference type="Proteomes" id="UP000230706"/>
    </source>
</evidence>
<dbReference type="AlphaFoldDB" id="A0A2H0UKQ0"/>
<feature type="transmembrane region" description="Helical" evidence="2">
    <location>
        <begin position="53"/>
        <end position="74"/>
    </location>
</feature>
<evidence type="ECO:0008006" key="5">
    <source>
        <dbReference type="Google" id="ProtNLM"/>
    </source>
</evidence>
<dbReference type="EMBL" id="PFBF01000044">
    <property type="protein sequence ID" value="PIR86246.1"/>
    <property type="molecule type" value="Genomic_DNA"/>
</dbReference>
<comment type="caution">
    <text evidence="3">The sequence shown here is derived from an EMBL/GenBank/DDBJ whole genome shotgun (WGS) entry which is preliminary data.</text>
</comment>
<protein>
    <recommendedName>
        <fullName evidence="5">Baseplate protein J-like domain-containing protein</fullName>
    </recommendedName>
</protein>
<keyword evidence="2" id="KW-0812">Transmembrane</keyword>
<evidence type="ECO:0000256" key="1">
    <source>
        <dbReference type="SAM" id="MobiDB-lite"/>
    </source>
</evidence>
<name>A0A2H0UKQ0_9BACT</name>
<evidence type="ECO:0000256" key="2">
    <source>
        <dbReference type="SAM" id="Phobius"/>
    </source>
</evidence>
<keyword evidence="2" id="KW-1133">Transmembrane helix</keyword>
<keyword evidence="2" id="KW-0472">Membrane</keyword>
<sequence>MANNYFQDVPENNNDSGQKSIRNITVTSRQRPLKRQVISRGTEQVKRQRKSGLVIWVVAFVSIIALVGAGFFVFRGTKVSVIPREQTVVFDEQTIYTAYPKGEELSSGSIVYSTISREFEESESVEATSVESVEENANGTITVVNDHSSADLRLIKNTRFETPSGLIYRIRNSVDVPGKVGDRPGELEVVVYADEPGERYNIGPVSRFTLPGLRTTGPEMFTNVYARSDAPISGGFVGERPVVSENDQASTQSQLRTRLDEKARSAFGDAQSDDLYIFPELQTVVYEILPPEFADDGSVRVRQKATVSAPAFDGGVFAKALAEVTSADAGSGEVGIADPSKFTIGLINPEEIEIGKDVLEFTLSGNATFVWSVDTNLLARDLAGNSKESFQNILEKHPGIEEASAQIRPFWKRTFPEDANKIKIEVVSVNK</sequence>
<feature type="region of interest" description="Disordered" evidence="1">
    <location>
        <begin position="1"/>
        <end position="20"/>
    </location>
</feature>
<reference evidence="4" key="1">
    <citation type="submission" date="2017-09" db="EMBL/GenBank/DDBJ databases">
        <title>Depth-based differentiation of microbial function through sediment-hosted aquifers and enrichment of novel symbionts in the deep terrestrial subsurface.</title>
        <authorList>
            <person name="Probst A.J."/>
            <person name="Ladd B."/>
            <person name="Jarett J.K."/>
            <person name="Geller-Mcgrath D.E."/>
            <person name="Sieber C.M.K."/>
            <person name="Emerson J.B."/>
            <person name="Anantharaman K."/>
            <person name="Thomas B.C."/>
            <person name="Malmstrom R."/>
            <person name="Stieglmeier M."/>
            <person name="Klingl A."/>
            <person name="Woyke T."/>
            <person name="Ryan C.M."/>
            <person name="Banfield J.F."/>
        </authorList>
    </citation>
    <scope>NUCLEOTIDE SEQUENCE [LARGE SCALE GENOMIC DNA]</scope>
</reference>
<organism evidence="3 4">
    <name type="scientific">Candidatus Kaiserbacteria bacterium CG10_big_fil_rev_8_21_14_0_10_43_70</name>
    <dbReference type="NCBI Taxonomy" id="1974605"/>
    <lineage>
        <taxon>Bacteria</taxon>
        <taxon>Candidatus Kaiseribacteriota</taxon>
    </lineage>
</organism>